<keyword evidence="2" id="KW-0479">Metal-binding</keyword>
<comment type="caution">
    <text evidence="4">The sequence shown here is derived from an EMBL/GenBank/DDBJ whole genome shotgun (WGS) entry which is preliminary data.</text>
</comment>
<dbReference type="PRINTS" id="PR01790">
    <property type="entry name" value="SMP30FAMILY"/>
</dbReference>
<dbReference type="GO" id="GO:0046872">
    <property type="term" value="F:metal ion binding"/>
    <property type="evidence" value="ECO:0007669"/>
    <property type="project" value="UniProtKB-KW"/>
</dbReference>
<sequence>MFLLQPPKVCELALFTSLPQRFRKRVDSVWAAANRGGQPTDSFLEGPVFDRHGNLYVADIPFGRVFRIDAAGDWTLVAEYDGEPNGLKFLDDATLLIADYKNGLMQLDLASGNVRGYLDRRNTERFRGLNDLVFDGAGALYFTDQGQTGLHDPTGRLYRLRPDGKLDLLLANVPSPNGVCLSPDGRVLYLAVTRANGVWRVPLLPDGSVAKVGQFFTSYGPSGPDGLAIDEQGRLIVANPGLGYVWVLNARAEPEWILRGPAGASTTNIAFGGEGRRTLFVTDSTHGNVLCARLDTAGPPLHQGRSAP</sequence>
<feature type="binding site" evidence="2">
    <location>
        <position position="225"/>
    </location>
    <ligand>
        <name>a divalent metal cation</name>
        <dbReference type="ChEBI" id="CHEBI:60240"/>
    </ligand>
</feature>
<dbReference type="RefSeq" id="WP_176069382.1">
    <property type="nucleotide sequence ID" value="NZ_JABWMJ010000005.1"/>
</dbReference>
<keyword evidence="5" id="KW-1185">Reference proteome</keyword>
<gene>
    <name evidence="4" type="ORF">HQN59_12255</name>
</gene>
<protein>
    <submittedName>
        <fullName evidence="4">SMP-30/gluconolactonase/LRE family protein</fullName>
    </submittedName>
</protein>
<dbReference type="InterPro" id="IPR051262">
    <property type="entry name" value="SMP-30/CGR1_Lactonase"/>
</dbReference>
<evidence type="ECO:0000313" key="4">
    <source>
        <dbReference type="EMBL" id="NUZ06535.1"/>
    </source>
</evidence>
<dbReference type="AlphaFoldDB" id="A0A7Y6NNN4"/>
<comment type="cofactor">
    <cofactor evidence="2">
        <name>Zn(2+)</name>
        <dbReference type="ChEBI" id="CHEBI:29105"/>
    </cofactor>
    <text evidence="2">Binds 1 divalent metal cation per subunit.</text>
</comment>
<accession>A0A7Y6NNN4</accession>
<feature type="binding site" evidence="2">
    <location>
        <position position="130"/>
    </location>
    <ligand>
        <name>substrate</name>
    </ligand>
</feature>
<dbReference type="InterPro" id="IPR005511">
    <property type="entry name" value="SMP-30"/>
</dbReference>
<evidence type="ECO:0000259" key="3">
    <source>
        <dbReference type="Pfam" id="PF08450"/>
    </source>
</evidence>
<feature type="active site" description="Proton donor/acceptor" evidence="1">
    <location>
        <position position="225"/>
    </location>
</feature>
<evidence type="ECO:0000313" key="5">
    <source>
        <dbReference type="Proteomes" id="UP000529637"/>
    </source>
</evidence>
<dbReference type="Proteomes" id="UP000529637">
    <property type="component" value="Unassembled WGS sequence"/>
</dbReference>
<dbReference type="EMBL" id="JABWMJ010000005">
    <property type="protein sequence ID" value="NUZ06535.1"/>
    <property type="molecule type" value="Genomic_DNA"/>
</dbReference>
<reference evidence="4 5" key="1">
    <citation type="submission" date="2020-06" db="EMBL/GenBank/DDBJ databases">
        <title>Schlegella sp. ID0723 isolated from air conditioner.</title>
        <authorList>
            <person name="Kim D.Y."/>
            <person name="Kim D.-U."/>
        </authorList>
    </citation>
    <scope>NUCLEOTIDE SEQUENCE [LARGE SCALE GENOMIC DNA]</scope>
    <source>
        <strain evidence="4 5">ID0723</strain>
    </source>
</reference>
<dbReference type="PANTHER" id="PTHR47572">
    <property type="entry name" value="LIPOPROTEIN-RELATED"/>
    <property type="match status" value="1"/>
</dbReference>
<feature type="domain" description="SMP-30/Gluconolactonase/LRE-like region" evidence="3">
    <location>
        <begin position="45"/>
        <end position="283"/>
    </location>
</feature>
<feature type="binding site" evidence="2">
    <location>
        <position position="177"/>
    </location>
    <ligand>
        <name>a divalent metal cation</name>
        <dbReference type="ChEBI" id="CHEBI:60240"/>
    </ligand>
</feature>
<keyword evidence="2" id="KW-0862">Zinc</keyword>
<dbReference type="InterPro" id="IPR013658">
    <property type="entry name" value="SGL"/>
</dbReference>
<dbReference type="Pfam" id="PF08450">
    <property type="entry name" value="SGL"/>
    <property type="match status" value="1"/>
</dbReference>
<dbReference type="PANTHER" id="PTHR47572:SF5">
    <property type="entry name" value="BLR2277 PROTEIN"/>
    <property type="match status" value="1"/>
</dbReference>
<evidence type="ECO:0000256" key="1">
    <source>
        <dbReference type="PIRSR" id="PIRSR605511-1"/>
    </source>
</evidence>
<feature type="binding site" evidence="2">
    <location>
        <position position="45"/>
    </location>
    <ligand>
        <name>a divalent metal cation</name>
        <dbReference type="ChEBI" id="CHEBI:60240"/>
    </ligand>
</feature>
<dbReference type="InterPro" id="IPR011042">
    <property type="entry name" value="6-blade_b-propeller_TolB-like"/>
</dbReference>
<dbReference type="SUPFAM" id="SSF63829">
    <property type="entry name" value="Calcium-dependent phosphotriesterase"/>
    <property type="match status" value="1"/>
</dbReference>
<proteinExistence type="predicted"/>
<name>A0A7Y6NNN4_9BURK</name>
<dbReference type="Gene3D" id="2.120.10.30">
    <property type="entry name" value="TolB, C-terminal domain"/>
    <property type="match status" value="1"/>
</dbReference>
<evidence type="ECO:0000256" key="2">
    <source>
        <dbReference type="PIRSR" id="PIRSR605511-2"/>
    </source>
</evidence>
<organism evidence="4 5">
    <name type="scientific">Piscinibacter koreensis</name>
    <dbReference type="NCBI Taxonomy" id="2742824"/>
    <lineage>
        <taxon>Bacteria</taxon>
        <taxon>Pseudomonadati</taxon>
        <taxon>Pseudomonadota</taxon>
        <taxon>Betaproteobacteria</taxon>
        <taxon>Burkholderiales</taxon>
        <taxon>Sphaerotilaceae</taxon>
        <taxon>Piscinibacter</taxon>
    </lineage>
</organism>